<keyword evidence="1" id="KW-0472">Membrane</keyword>
<dbReference type="EMBL" id="PZZL01000009">
    <property type="protein sequence ID" value="PTM51897.1"/>
    <property type="molecule type" value="Genomic_DNA"/>
</dbReference>
<proteinExistence type="predicted"/>
<evidence type="ECO:0000313" key="2">
    <source>
        <dbReference type="EMBL" id="PTM51897.1"/>
    </source>
</evidence>
<name>A0A2T4YYU3_9HYPH</name>
<accession>A0A2T4YYU3</accession>
<organism evidence="2 3">
    <name type="scientific">Phreatobacter oligotrophus</name>
    <dbReference type="NCBI Taxonomy" id="1122261"/>
    <lineage>
        <taxon>Bacteria</taxon>
        <taxon>Pseudomonadati</taxon>
        <taxon>Pseudomonadota</taxon>
        <taxon>Alphaproteobacteria</taxon>
        <taxon>Hyphomicrobiales</taxon>
        <taxon>Phreatobacteraceae</taxon>
        <taxon>Phreatobacter</taxon>
    </lineage>
</organism>
<feature type="transmembrane region" description="Helical" evidence="1">
    <location>
        <begin position="167"/>
        <end position="191"/>
    </location>
</feature>
<keyword evidence="1" id="KW-0812">Transmembrane</keyword>
<keyword evidence="3" id="KW-1185">Reference proteome</keyword>
<reference evidence="2 3" key="1">
    <citation type="submission" date="2018-04" db="EMBL/GenBank/DDBJ databases">
        <title>Genomic Encyclopedia of Archaeal and Bacterial Type Strains, Phase II (KMG-II): from individual species to whole genera.</title>
        <authorList>
            <person name="Goeker M."/>
        </authorList>
    </citation>
    <scope>NUCLEOTIDE SEQUENCE [LARGE SCALE GENOMIC DNA]</scope>
    <source>
        <strain evidence="2 3">DSM 25521</strain>
    </source>
</reference>
<dbReference type="Proteomes" id="UP000241808">
    <property type="component" value="Unassembled WGS sequence"/>
</dbReference>
<evidence type="ECO:0000313" key="3">
    <source>
        <dbReference type="Proteomes" id="UP000241808"/>
    </source>
</evidence>
<sequence length="315" mass="33774">MDVAPLVSAYRYRFHVLDAYGARTGGLARPAATIEEALRRAAAELKLVADPPGQLKRLAHRINAETRAALRDVIARAENDLAIAITRFGTEIGAPPTGPHIDLRATLDGLDRAYRAFDPAPHDFDGWYDQLDAQIAHLAALLQLEKDLDAARGGSSIRVPDRGPRRLRWILVVLAVAAVAALAVAGLMTFVRPGGDGAAPEPQVAAPEQPRRVRTVPITVAPTPAVDAPPVPTPQATVCRIFELEVGPEGANLVDAPLGGQPVARLPAGERVSLRQVVELGPARLVEVEVPARNARGFIAERELRLPVMAWTCDR</sequence>
<protein>
    <submittedName>
        <fullName evidence="2">Uncharacterized protein</fullName>
    </submittedName>
</protein>
<dbReference type="RefSeq" id="WP_108178986.1">
    <property type="nucleotide sequence ID" value="NZ_PZZL01000009.1"/>
</dbReference>
<evidence type="ECO:0000256" key="1">
    <source>
        <dbReference type="SAM" id="Phobius"/>
    </source>
</evidence>
<keyword evidence="1" id="KW-1133">Transmembrane helix</keyword>
<dbReference type="OrthoDB" id="8478236at2"/>
<gene>
    <name evidence="2" type="ORF">C8P69_109185</name>
</gene>
<comment type="caution">
    <text evidence="2">The sequence shown here is derived from an EMBL/GenBank/DDBJ whole genome shotgun (WGS) entry which is preliminary data.</text>
</comment>
<dbReference type="AlphaFoldDB" id="A0A2T4YYU3"/>